<comment type="caution">
    <text evidence="8">The sequence shown here is derived from an EMBL/GenBank/DDBJ whole genome shotgun (WGS) entry which is preliminary data.</text>
</comment>
<organism evidence="8 9">
    <name type="scientific">endosymbiont of Galathealinum brachiosum</name>
    <dbReference type="NCBI Taxonomy" id="2200906"/>
    <lineage>
        <taxon>Bacteria</taxon>
        <taxon>Pseudomonadati</taxon>
        <taxon>Pseudomonadota</taxon>
        <taxon>Gammaproteobacteria</taxon>
        <taxon>sulfur-oxidizing symbionts</taxon>
    </lineage>
</organism>
<dbReference type="Pfam" id="PF00672">
    <property type="entry name" value="HAMP"/>
    <property type="match status" value="1"/>
</dbReference>
<dbReference type="AlphaFoldDB" id="A0A370D9A2"/>
<feature type="domain" description="Methyl-accepting transducer" evidence="6">
    <location>
        <begin position="268"/>
        <end position="504"/>
    </location>
</feature>
<evidence type="ECO:0000256" key="3">
    <source>
        <dbReference type="ARBA" id="ARBA00029447"/>
    </source>
</evidence>
<dbReference type="GO" id="GO:0007165">
    <property type="term" value="P:signal transduction"/>
    <property type="evidence" value="ECO:0007669"/>
    <property type="project" value="UniProtKB-KW"/>
</dbReference>
<dbReference type="InterPro" id="IPR003660">
    <property type="entry name" value="HAMP_dom"/>
</dbReference>
<dbReference type="PANTHER" id="PTHR32089:SF65">
    <property type="entry name" value="CHEMOTAXIS SIGNAL TRANSDUCTION SYSTEM METHYL ACCEPTING SENSORY TRANSDUCER"/>
    <property type="match status" value="1"/>
</dbReference>
<dbReference type="Gene3D" id="6.10.340.10">
    <property type="match status" value="1"/>
</dbReference>
<feature type="domain" description="HAMP" evidence="7">
    <location>
        <begin position="209"/>
        <end position="263"/>
    </location>
</feature>
<dbReference type="Proteomes" id="UP000254266">
    <property type="component" value="Unassembled WGS sequence"/>
</dbReference>
<keyword evidence="5" id="KW-0812">Transmembrane</keyword>
<dbReference type="SUPFAM" id="SSF58104">
    <property type="entry name" value="Methyl-accepting chemotaxis protein (MCP) signaling domain"/>
    <property type="match status" value="1"/>
</dbReference>
<keyword evidence="5" id="KW-0472">Membrane</keyword>
<dbReference type="CDD" id="cd06225">
    <property type="entry name" value="HAMP"/>
    <property type="match status" value="1"/>
</dbReference>
<name>A0A370D9A2_9GAMM</name>
<dbReference type="Pfam" id="PF00015">
    <property type="entry name" value="MCPsignal"/>
    <property type="match status" value="1"/>
</dbReference>
<evidence type="ECO:0000256" key="1">
    <source>
        <dbReference type="ARBA" id="ARBA00004370"/>
    </source>
</evidence>
<dbReference type="InterPro" id="IPR004089">
    <property type="entry name" value="MCPsignal_dom"/>
</dbReference>
<dbReference type="SMART" id="SM00304">
    <property type="entry name" value="HAMP"/>
    <property type="match status" value="2"/>
</dbReference>
<comment type="subcellular location">
    <subcellularLocation>
        <location evidence="1">Membrane</location>
    </subcellularLocation>
</comment>
<feature type="transmembrane region" description="Helical" evidence="5">
    <location>
        <begin position="189"/>
        <end position="207"/>
    </location>
</feature>
<dbReference type="GO" id="GO:0016020">
    <property type="term" value="C:membrane"/>
    <property type="evidence" value="ECO:0007669"/>
    <property type="project" value="UniProtKB-SubCell"/>
</dbReference>
<evidence type="ECO:0000259" key="7">
    <source>
        <dbReference type="PROSITE" id="PS50885"/>
    </source>
</evidence>
<dbReference type="FunFam" id="1.10.287.950:FF:000001">
    <property type="entry name" value="Methyl-accepting chemotaxis sensory transducer"/>
    <property type="match status" value="1"/>
</dbReference>
<sequence>MLLNKMRLGIKLLLAPVIILIMMLCFSSYVLFNLTHVSDAVDSMINDLKVQAQEAGLVLKSVNKKQIVVERYTSNYSQDLVSLFKIYDAELIAALNVLKTKADNQKKIQQLELIDDLNKKYTSAFLTMTEEVVASDGYYNFTEELEAELREYADKLSAISVNLEAESWQALSSQARFINRSAKQLSNSSMLVTAIAFIVGLLITLIVSKGIKGSVKKLAFAMSEIAHGEADLTQRLDAEGKDELAYLANSFNEFMASLQTIISKVKNSTAGFEQAAVMSESVSHSTADKINQQSQETQLIATAITELDASSAEVANISRQTQQDSESAKEQAIKGKEVVELSVQSMQKLANEVNQASTVIGSLAESSEQIGSVSDVILSIAEQTNLLALNAAIEAARAGETGRGFAVVADEVRTLANRTHDSTNEIQQIIEKLQTDTQAAVEVMERGSSLAAEGVQQSREAGSALNEITAASQSVNDMAEQIQVATREQSDVVSSVQESVCSIQQLADETVVSSKMSEESAQNIKNITRTISDLVSRFKVD</sequence>
<reference evidence="8 9" key="1">
    <citation type="journal article" date="2018" name="ISME J.">
        <title>Endosymbiont genomes yield clues of tubeworm success.</title>
        <authorList>
            <person name="Li Y."/>
            <person name="Liles M.R."/>
            <person name="Halanych K.M."/>
        </authorList>
    </citation>
    <scope>NUCLEOTIDE SEQUENCE [LARGE SCALE GENOMIC DNA]</scope>
    <source>
        <strain evidence="8">A1464</strain>
    </source>
</reference>
<dbReference type="InterPro" id="IPR004090">
    <property type="entry name" value="Chemotax_Me-accpt_rcpt"/>
</dbReference>
<dbReference type="SMART" id="SM00283">
    <property type="entry name" value="MA"/>
    <property type="match status" value="1"/>
</dbReference>
<gene>
    <name evidence="8" type="ORF">DIZ80_15365</name>
</gene>
<dbReference type="GO" id="GO:0006935">
    <property type="term" value="P:chemotaxis"/>
    <property type="evidence" value="ECO:0007669"/>
    <property type="project" value="InterPro"/>
</dbReference>
<evidence type="ECO:0000256" key="5">
    <source>
        <dbReference type="SAM" id="Phobius"/>
    </source>
</evidence>
<dbReference type="PROSITE" id="PS50885">
    <property type="entry name" value="HAMP"/>
    <property type="match status" value="1"/>
</dbReference>
<comment type="similarity">
    <text evidence="3">Belongs to the methyl-accepting chemotaxis (MCP) protein family.</text>
</comment>
<evidence type="ECO:0000259" key="6">
    <source>
        <dbReference type="PROSITE" id="PS50111"/>
    </source>
</evidence>
<dbReference type="Gene3D" id="1.10.287.950">
    <property type="entry name" value="Methyl-accepting chemotaxis protein"/>
    <property type="match status" value="1"/>
</dbReference>
<evidence type="ECO:0000313" key="8">
    <source>
        <dbReference type="EMBL" id="RDH81459.1"/>
    </source>
</evidence>
<keyword evidence="9" id="KW-1185">Reference proteome</keyword>
<protein>
    <recommendedName>
        <fullName evidence="10">Methyl-accepting chemotaxis protein</fullName>
    </recommendedName>
</protein>
<dbReference type="GO" id="GO:0004888">
    <property type="term" value="F:transmembrane signaling receptor activity"/>
    <property type="evidence" value="ECO:0007669"/>
    <property type="project" value="InterPro"/>
</dbReference>
<dbReference type="PANTHER" id="PTHR32089">
    <property type="entry name" value="METHYL-ACCEPTING CHEMOTAXIS PROTEIN MCPB"/>
    <property type="match status" value="1"/>
</dbReference>
<dbReference type="CDD" id="cd11386">
    <property type="entry name" value="MCP_signal"/>
    <property type="match status" value="1"/>
</dbReference>
<dbReference type="PRINTS" id="PR00260">
    <property type="entry name" value="CHEMTRNSDUCR"/>
</dbReference>
<keyword evidence="2 4" id="KW-0807">Transducer</keyword>
<evidence type="ECO:0008006" key="10">
    <source>
        <dbReference type="Google" id="ProtNLM"/>
    </source>
</evidence>
<keyword evidence="5" id="KW-1133">Transmembrane helix</keyword>
<proteinExistence type="inferred from homology"/>
<accession>A0A370D9A2</accession>
<evidence type="ECO:0000256" key="4">
    <source>
        <dbReference type="PROSITE-ProRule" id="PRU00284"/>
    </source>
</evidence>
<evidence type="ECO:0000256" key="2">
    <source>
        <dbReference type="ARBA" id="ARBA00023224"/>
    </source>
</evidence>
<evidence type="ECO:0000313" key="9">
    <source>
        <dbReference type="Proteomes" id="UP000254266"/>
    </source>
</evidence>
<feature type="transmembrane region" description="Helical" evidence="5">
    <location>
        <begin position="12"/>
        <end position="32"/>
    </location>
</feature>
<dbReference type="EMBL" id="QFXC01000013">
    <property type="protein sequence ID" value="RDH81459.1"/>
    <property type="molecule type" value="Genomic_DNA"/>
</dbReference>
<dbReference type="PROSITE" id="PS50111">
    <property type="entry name" value="CHEMOTAXIS_TRANSDUC_2"/>
    <property type="match status" value="1"/>
</dbReference>